<sequence>MTGKIESRLAEMGLSLPTPAKPVASYVPFVQSGNLLFVSGQLPFGLDPLPTGTLTAADHADGAPAAGSRLAAAQAAARQCALNLIAQAKAATGDLDRITRVVKLGGFVNSDASFTQQPVVVNGASDLMQQVFGAAGEHARAAVGSSSLPMGVMVEIEAVFEIA</sequence>
<dbReference type="Proteomes" id="UP000655420">
    <property type="component" value="Unassembled WGS sequence"/>
</dbReference>
<feature type="domain" description="Endoribonuclease L-PSP/chorismate mutase-like" evidence="1">
    <location>
        <begin position="6"/>
        <end position="152"/>
    </location>
</feature>
<dbReference type="CDD" id="cd02199">
    <property type="entry name" value="YjgF_YER057c_UK114_like_1"/>
    <property type="match status" value="1"/>
</dbReference>
<organism evidence="2 3">
    <name type="scientific">Thermohalobaculum xanthum</name>
    <dbReference type="NCBI Taxonomy" id="2753746"/>
    <lineage>
        <taxon>Bacteria</taxon>
        <taxon>Pseudomonadati</taxon>
        <taxon>Pseudomonadota</taxon>
        <taxon>Alphaproteobacteria</taxon>
        <taxon>Rhodobacterales</taxon>
        <taxon>Paracoccaceae</taxon>
        <taxon>Thermohalobaculum</taxon>
    </lineage>
</organism>
<dbReference type="PANTHER" id="PTHR43760:SF1">
    <property type="entry name" value="ENDORIBONUCLEASE L-PSP_CHORISMATE MUTASE-LIKE DOMAIN-CONTAINING PROTEIN"/>
    <property type="match status" value="1"/>
</dbReference>
<protein>
    <submittedName>
        <fullName evidence="2">RidA family protein</fullName>
    </submittedName>
</protein>
<dbReference type="AlphaFoldDB" id="A0A8J7M7C1"/>
<dbReference type="Pfam" id="PF14588">
    <property type="entry name" value="YjgF_endoribonc"/>
    <property type="match status" value="1"/>
</dbReference>
<proteinExistence type="predicted"/>
<name>A0A8J7M7C1_9RHOB</name>
<dbReference type="InterPro" id="IPR013813">
    <property type="entry name" value="Endoribo_LPSP/chorism_mut-like"/>
</dbReference>
<dbReference type="SUPFAM" id="SSF55298">
    <property type="entry name" value="YjgF-like"/>
    <property type="match status" value="1"/>
</dbReference>
<evidence type="ECO:0000313" key="2">
    <source>
        <dbReference type="EMBL" id="MBK0399904.1"/>
    </source>
</evidence>
<reference evidence="2" key="1">
    <citation type="submission" date="2020-12" db="EMBL/GenBank/DDBJ databases">
        <title>Bacterial taxonomy.</title>
        <authorList>
            <person name="Pan X."/>
        </authorList>
    </citation>
    <scope>NUCLEOTIDE SEQUENCE</scope>
    <source>
        <strain evidence="2">M0105</strain>
    </source>
</reference>
<evidence type="ECO:0000259" key="1">
    <source>
        <dbReference type="Pfam" id="PF14588"/>
    </source>
</evidence>
<dbReference type="InterPro" id="IPR035959">
    <property type="entry name" value="RutC-like_sf"/>
</dbReference>
<gene>
    <name evidence="2" type="ORF">H0I76_11940</name>
</gene>
<evidence type="ECO:0000313" key="3">
    <source>
        <dbReference type="Proteomes" id="UP000655420"/>
    </source>
</evidence>
<dbReference type="PANTHER" id="PTHR43760">
    <property type="entry name" value="ENDORIBONUCLEASE-RELATED"/>
    <property type="match status" value="1"/>
</dbReference>
<accession>A0A8J7M7C1</accession>
<dbReference type="Gene3D" id="3.30.1330.40">
    <property type="entry name" value="RutC-like"/>
    <property type="match status" value="1"/>
</dbReference>
<keyword evidence="3" id="KW-1185">Reference proteome</keyword>
<comment type="caution">
    <text evidence="2">The sequence shown here is derived from an EMBL/GenBank/DDBJ whole genome shotgun (WGS) entry which is preliminary data.</text>
</comment>
<dbReference type="RefSeq" id="WP_200610117.1">
    <property type="nucleotide sequence ID" value="NZ_JAEHHL010000007.1"/>
</dbReference>
<dbReference type="EMBL" id="JAEHHL010000007">
    <property type="protein sequence ID" value="MBK0399904.1"/>
    <property type="molecule type" value="Genomic_DNA"/>
</dbReference>